<reference evidence="2" key="1">
    <citation type="journal article" date="2019" name="Int. J. Syst. Evol. Microbiol.">
        <title>The Global Catalogue of Microorganisms (GCM) 10K type strain sequencing project: providing services to taxonomists for standard genome sequencing and annotation.</title>
        <authorList>
            <consortium name="The Broad Institute Genomics Platform"/>
            <consortium name="The Broad Institute Genome Sequencing Center for Infectious Disease"/>
            <person name="Wu L."/>
            <person name="Ma J."/>
        </authorList>
    </citation>
    <scope>NUCLEOTIDE SEQUENCE [LARGE SCALE GENOMIC DNA]</scope>
    <source>
        <strain evidence="2">CCUG 43117</strain>
    </source>
</reference>
<keyword evidence="2" id="KW-1185">Reference proteome</keyword>
<proteinExistence type="predicted"/>
<organism evidence="1 2">
    <name type="scientific">Bosea massiliensis</name>
    <dbReference type="NCBI Taxonomy" id="151419"/>
    <lineage>
        <taxon>Bacteria</taxon>
        <taxon>Pseudomonadati</taxon>
        <taxon>Pseudomonadota</taxon>
        <taxon>Alphaproteobacteria</taxon>
        <taxon>Hyphomicrobiales</taxon>
        <taxon>Boseaceae</taxon>
        <taxon>Bosea</taxon>
    </lineage>
</organism>
<name>A0ABW0P4G7_9HYPH</name>
<dbReference type="RefSeq" id="WP_068204024.1">
    <property type="nucleotide sequence ID" value="NZ_JBHSLU010000063.1"/>
</dbReference>
<accession>A0ABW0P4G7</accession>
<protein>
    <submittedName>
        <fullName evidence="1">Uncharacterized protein</fullName>
    </submittedName>
</protein>
<comment type="caution">
    <text evidence="1">The sequence shown here is derived from an EMBL/GenBank/DDBJ whole genome shotgun (WGS) entry which is preliminary data.</text>
</comment>
<evidence type="ECO:0000313" key="2">
    <source>
        <dbReference type="Proteomes" id="UP001596060"/>
    </source>
</evidence>
<sequence>MIAKTSAIDPAIRAFCALNSLRNRLALEFQAMTFRSTAVAGGMVGAIIPLAQFAYEEPLKGLILAAMLPTPTVRRLISSAAGVKAR</sequence>
<dbReference type="Proteomes" id="UP001596060">
    <property type="component" value="Unassembled WGS sequence"/>
</dbReference>
<evidence type="ECO:0000313" key="1">
    <source>
        <dbReference type="EMBL" id="MFC5507569.1"/>
    </source>
</evidence>
<gene>
    <name evidence="1" type="ORF">ACFPN9_20205</name>
</gene>
<dbReference type="EMBL" id="JBHSLU010000063">
    <property type="protein sequence ID" value="MFC5507569.1"/>
    <property type="molecule type" value="Genomic_DNA"/>
</dbReference>